<gene>
    <name evidence="6" type="ORF">B0T14DRAFT_417866</name>
</gene>
<comment type="caution">
    <text evidence="6">The sequence shown here is derived from an EMBL/GenBank/DDBJ whole genome shotgun (WGS) entry which is preliminary data.</text>
</comment>
<accession>A0AA39XCE9</accession>
<feature type="transmembrane region" description="Helical" evidence="5">
    <location>
        <begin position="284"/>
        <end position="303"/>
    </location>
</feature>
<evidence type="ECO:0000313" key="6">
    <source>
        <dbReference type="EMBL" id="KAK0631363.1"/>
    </source>
</evidence>
<evidence type="ECO:0000256" key="5">
    <source>
        <dbReference type="SAM" id="Phobius"/>
    </source>
</evidence>
<feature type="transmembrane region" description="Helical" evidence="5">
    <location>
        <begin position="323"/>
        <end position="347"/>
    </location>
</feature>
<keyword evidence="3 5" id="KW-1133">Transmembrane helix</keyword>
<comment type="subcellular location">
    <subcellularLocation>
        <location evidence="1">Membrane</location>
        <topology evidence="1">Multi-pass membrane protein</topology>
    </subcellularLocation>
</comment>
<keyword evidence="7" id="KW-1185">Reference proteome</keyword>
<keyword evidence="4 5" id="KW-0472">Membrane</keyword>
<dbReference type="InterPro" id="IPR045863">
    <property type="entry name" value="CorA_TM1_TM2"/>
</dbReference>
<evidence type="ECO:0000256" key="1">
    <source>
        <dbReference type="ARBA" id="ARBA00004141"/>
    </source>
</evidence>
<dbReference type="SUPFAM" id="SSF144083">
    <property type="entry name" value="Magnesium transport protein CorA, transmembrane region"/>
    <property type="match status" value="1"/>
</dbReference>
<evidence type="ECO:0000256" key="4">
    <source>
        <dbReference type="ARBA" id="ARBA00023136"/>
    </source>
</evidence>
<evidence type="ECO:0000256" key="2">
    <source>
        <dbReference type="ARBA" id="ARBA00022692"/>
    </source>
</evidence>
<organism evidence="6 7">
    <name type="scientific">Immersiella caudata</name>
    <dbReference type="NCBI Taxonomy" id="314043"/>
    <lineage>
        <taxon>Eukaryota</taxon>
        <taxon>Fungi</taxon>
        <taxon>Dikarya</taxon>
        <taxon>Ascomycota</taxon>
        <taxon>Pezizomycotina</taxon>
        <taxon>Sordariomycetes</taxon>
        <taxon>Sordariomycetidae</taxon>
        <taxon>Sordariales</taxon>
        <taxon>Lasiosphaeriaceae</taxon>
        <taxon>Immersiella</taxon>
    </lineage>
</organism>
<keyword evidence="2 5" id="KW-0812">Transmembrane</keyword>
<name>A0AA39XCE9_9PEZI</name>
<dbReference type="Proteomes" id="UP001175000">
    <property type="component" value="Unassembled WGS sequence"/>
</dbReference>
<dbReference type="AlphaFoldDB" id="A0AA39XCE9"/>
<proteinExistence type="predicted"/>
<evidence type="ECO:0000256" key="3">
    <source>
        <dbReference type="ARBA" id="ARBA00022989"/>
    </source>
</evidence>
<reference evidence="6" key="1">
    <citation type="submission" date="2023-06" db="EMBL/GenBank/DDBJ databases">
        <title>Genome-scale phylogeny and comparative genomics of the fungal order Sordariales.</title>
        <authorList>
            <consortium name="Lawrence Berkeley National Laboratory"/>
            <person name="Hensen N."/>
            <person name="Bonometti L."/>
            <person name="Westerberg I."/>
            <person name="Brannstrom I.O."/>
            <person name="Guillou S."/>
            <person name="Cros-Aarteil S."/>
            <person name="Calhoun S."/>
            <person name="Haridas S."/>
            <person name="Kuo A."/>
            <person name="Mondo S."/>
            <person name="Pangilinan J."/>
            <person name="Riley R."/>
            <person name="Labutti K."/>
            <person name="Andreopoulos B."/>
            <person name="Lipzen A."/>
            <person name="Chen C."/>
            <person name="Yanf M."/>
            <person name="Daum C."/>
            <person name="Ng V."/>
            <person name="Clum A."/>
            <person name="Steindorff A."/>
            <person name="Ohm R."/>
            <person name="Martin F."/>
            <person name="Silar P."/>
            <person name="Natvig D."/>
            <person name="Lalanne C."/>
            <person name="Gautier V."/>
            <person name="Ament-Velasquez S.L."/>
            <person name="Kruys A."/>
            <person name="Hutchinson M.I."/>
            <person name="Powell A.J."/>
            <person name="Barry K."/>
            <person name="Miller A.N."/>
            <person name="Grigoriev I.V."/>
            <person name="Debuchy R."/>
            <person name="Gladieux P."/>
            <person name="Thoren M.H."/>
            <person name="Johannesson H."/>
        </authorList>
    </citation>
    <scope>NUCLEOTIDE SEQUENCE</scope>
    <source>
        <strain evidence="6">CBS 606.72</strain>
    </source>
</reference>
<evidence type="ECO:0000313" key="7">
    <source>
        <dbReference type="Proteomes" id="UP001175000"/>
    </source>
</evidence>
<dbReference type="EMBL" id="JAULSU010000001">
    <property type="protein sequence ID" value="KAK0631363.1"/>
    <property type="molecule type" value="Genomic_DNA"/>
</dbReference>
<dbReference type="GO" id="GO:0016020">
    <property type="term" value="C:membrane"/>
    <property type="evidence" value="ECO:0007669"/>
    <property type="project" value="UniProtKB-SubCell"/>
</dbReference>
<protein>
    <submittedName>
        <fullName evidence="6">Uncharacterized protein</fullName>
    </submittedName>
</protein>
<sequence>LAPLDLPQSSTKADFLTLFKAIGIPQSFVRERLQSVSYSFGATGDRDKHCAWFHFLCKHIEIAEHTPTVVQKGPSYGFDETLSTHQADYRWRRSGFFLSADSNQRSATLCCFGARGKVEERLKRFLNGPAWIRALDVPYILLDVVVDGLYQEVDDNRLLVASTAKERASDSKRVTFAELHNVAKHITHLREAVESCLLLTESLFHSTKESPWSQGQLYSQPARAGQTLQELRDLLLYRQSLFRSTKLRLESLNQRVSNSIALSFNLLTVSDSNILIQHSSVMKIMAAITIIFLPTTAVAAIMGSDLFESSFENESWTVRPTPLFMWLWAVALPLTLVVLFCAAIWHWKTHRVDEKDRGLVRRITGL</sequence>
<feature type="non-terminal residue" evidence="6">
    <location>
        <position position="1"/>
    </location>
</feature>
<dbReference type="Gene3D" id="1.20.58.340">
    <property type="entry name" value="Magnesium transport protein CorA, transmembrane region"/>
    <property type="match status" value="1"/>
</dbReference>